<dbReference type="Gene3D" id="3.20.20.70">
    <property type="entry name" value="Aldolase class I"/>
    <property type="match status" value="1"/>
</dbReference>
<dbReference type="EMBL" id="QWLA01000055">
    <property type="protein sequence ID" value="RIH84568.1"/>
    <property type="molecule type" value="Genomic_DNA"/>
</dbReference>
<comment type="function">
    <text evidence="1 11">Catalyzes the synthesis of 5,6-dihydrouridine (D), a modified base found in the D-loop of most tRNAs, via the reduction of the C5-C6 double bond in target uridines.</text>
</comment>
<dbReference type="GO" id="GO:0000049">
    <property type="term" value="F:tRNA binding"/>
    <property type="evidence" value="ECO:0007669"/>
    <property type="project" value="UniProtKB-KW"/>
</dbReference>
<keyword evidence="4 11" id="KW-0288">FMN</keyword>
<evidence type="ECO:0000256" key="13">
    <source>
        <dbReference type="PIRSR" id="PIRSR006621-2"/>
    </source>
</evidence>
<dbReference type="SUPFAM" id="SSF51395">
    <property type="entry name" value="FMN-linked oxidoreductases"/>
    <property type="match status" value="1"/>
</dbReference>
<evidence type="ECO:0000256" key="12">
    <source>
        <dbReference type="PIRSR" id="PIRSR006621-1"/>
    </source>
</evidence>
<keyword evidence="16" id="KW-1185">Reference proteome</keyword>
<proteinExistence type="inferred from homology"/>
<dbReference type="AlphaFoldDB" id="A0A399EKQ7"/>
<evidence type="ECO:0000256" key="10">
    <source>
        <dbReference type="ARBA" id="ARBA00048802"/>
    </source>
</evidence>
<evidence type="ECO:0000256" key="7">
    <source>
        <dbReference type="ARBA" id="ARBA00022884"/>
    </source>
</evidence>
<dbReference type="PIRSF" id="PIRSF006621">
    <property type="entry name" value="Dus"/>
    <property type="match status" value="1"/>
</dbReference>
<feature type="domain" description="DUS-like FMN-binding" evidence="14">
    <location>
        <begin position="23"/>
        <end position="288"/>
    </location>
</feature>
<evidence type="ECO:0000256" key="9">
    <source>
        <dbReference type="ARBA" id="ARBA00048205"/>
    </source>
</evidence>
<evidence type="ECO:0000256" key="6">
    <source>
        <dbReference type="ARBA" id="ARBA00022857"/>
    </source>
</evidence>
<dbReference type="PANTHER" id="PTHR45846:SF1">
    <property type="entry name" value="TRNA-DIHYDROURIDINE(47) SYNTHASE [NAD(P)(+)]-LIKE"/>
    <property type="match status" value="1"/>
</dbReference>
<gene>
    <name evidence="15" type="primary">dus_1</name>
    <name evidence="15" type="ORF">Mrose_02585</name>
</gene>
<sequence length="325" mass="35274">MLTAPVHQDNFYSRALRDSQAVLAPMAGYTDAPFRKLALEHGAAWVVSEMVLARGLLAGERRSVELGAPYPGEERLVLQLFGHEPEVLRDAAAKAEAEFGPVALDLNMGCPAPKMAGRGGACLLQTPELAFALVRAMRQGTSLPVSAKIRLGWDCDRSLEIAQGLEAAGVSLITVHGRTSQQRYAGEADWEAIARVAQAVRVPVIGSGDVITPEQYFERLRLGVAGVMIGRGAVGNPWIFAQIAGKSPPSEGERVRTALRHAQLNVRWYGEHSGMRQMRKVLPRYFPSRPELHPALKQVGTLRELESILSIPRPLTAVCPAPTIL</sequence>
<keyword evidence="8 11" id="KW-0560">Oxidoreductase</keyword>
<evidence type="ECO:0000259" key="14">
    <source>
        <dbReference type="Pfam" id="PF01207"/>
    </source>
</evidence>
<reference evidence="15 16" key="1">
    <citation type="submission" date="2018-08" db="EMBL/GenBank/DDBJ databases">
        <title>Meiothermus roseus NBRC 110900 genome sequencing project.</title>
        <authorList>
            <person name="Da Costa M.S."/>
            <person name="Albuquerque L."/>
            <person name="Raposo P."/>
            <person name="Froufe H.J.C."/>
            <person name="Barroso C.S."/>
            <person name="Egas C."/>
        </authorList>
    </citation>
    <scope>NUCLEOTIDE SEQUENCE [LARGE SCALE GENOMIC DNA]</scope>
    <source>
        <strain evidence="15 16">NBRC 110900</strain>
    </source>
</reference>
<accession>A0A399EKQ7</accession>
<evidence type="ECO:0000256" key="2">
    <source>
        <dbReference type="ARBA" id="ARBA00022555"/>
    </source>
</evidence>
<keyword evidence="3 11" id="KW-0285">Flavoprotein</keyword>
<feature type="binding site" evidence="13">
    <location>
        <position position="176"/>
    </location>
    <ligand>
        <name>FMN</name>
        <dbReference type="ChEBI" id="CHEBI:58210"/>
    </ligand>
</feature>
<keyword evidence="2" id="KW-0820">tRNA-binding</keyword>
<dbReference type="InterPro" id="IPR035587">
    <property type="entry name" value="DUS-like_FMN-bd"/>
</dbReference>
<evidence type="ECO:0000256" key="1">
    <source>
        <dbReference type="ARBA" id="ARBA00002790"/>
    </source>
</evidence>
<keyword evidence="6" id="KW-0521">NADP</keyword>
<evidence type="ECO:0000256" key="8">
    <source>
        <dbReference type="ARBA" id="ARBA00023002"/>
    </source>
</evidence>
<dbReference type="Gene3D" id="1.10.1200.80">
    <property type="entry name" value="Putative flavin oxidoreducatase, domain 2"/>
    <property type="match status" value="1"/>
</dbReference>
<feature type="binding site" evidence="13">
    <location>
        <position position="79"/>
    </location>
    <ligand>
        <name>FMN</name>
        <dbReference type="ChEBI" id="CHEBI:58210"/>
    </ligand>
</feature>
<feature type="binding site" evidence="13">
    <location>
        <begin position="230"/>
        <end position="231"/>
    </location>
    <ligand>
        <name>FMN</name>
        <dbReference type="ChEBI" id="CHEBI:58210"/>
    </ligand>
</feature>
<dbReference type="PANTHER" id="PTHR45846">
    <property type="entry name" value="TRNA-DIHYDROURIDINE(47) SYNTHASE [NAD(P)(+)]-LIKE"/>
    <property type="match status" value="1"/>
</dbReference>
<evidence type="ECO:0000256" key="3">
    <source>
        <dbReference type="ARBA" id="ARBA00022630"/>
    </source>
</evidence>
<dbReference type="CDD" id="cd02801">
    <property type="entry name" value="DUS_like_FMN"/>
    <property type="match status" value="1"/>
</dbReference>
<keyword evidence="7" id="KW-0694">RNA-binding</keyword>
<dbReference type="InterPro" id="IPR024036">
    <property type="entry name" value="tRNA-dHydroUridine_Synthase_C"/>
</dbReference>
<comment type="catalytic activity">
    <reaction evidence="9">
        <text>a 5,6-dihydrouridine in tRNA + NADP(+) = a uridine in tRNA + NADPH + H(+)</text>
        <dbReference type="Rhea" id="RHEA:23624"/>
        <dbReference type="Rhea" id="RHEA-COMP:13339"/>
        <dbReference type="Rhea" id="RHEA-COMP:13887"/>
        <dbReference type="ChEBI" id="CHEBI:15378"/>
        <dbReference type="ChEBI" id="CHEBI:57783"/>
        <dbReference type="ChEBI" id="CHEBI:58349"/>
        <dbReference type="ChEBI" id="CHEBI:65315"/>
        <dbReference type="ChEBI" id="CHEBI:74443"/>
    </reaction>
</comment>
<dbReference type="RefSeq" id="WP_220452327.1">
    <property type="nucleotide sequence ID" value="NZ_QWLA01000055.1"/>
</dbReference>
<comment type="similarity">
    <text evidence="11">Belongs to the dus family.</text>
</comment>
<dbReference type="InterPro" id="IPR001269">
    <property type="entry name" value="DUS_fam"/>
</dbReference>
<dbReference type="GO" id="GO:0050660">
    <property type="term" value="F:flavin adenine dinucleotide binding"/>
    <property type="evidence" value="ECO:0007669"/>
    <property type="project" value="InterPro"/>
</dbReference>
<feature type="binding site" evidence="13">
    <location>
        <begin position="25"/>
        <end position="27"/>
    </location>
    <ligand>
        <name>FMN</name>
        <dbReference type="ChEBI" id="CHEBI:58210"/>
    </ligand>
</feature>
<comment type="catalytic activity">
    <reaction evidence="10">
        <text>a 5,6-dihydrouridine in tRNA + NAD(+) = a uridine in tRNA + NADH + H(+)</text>
        <dbReference type="Rhea" id="RHEA:54452"/>
        <dbReference type="Rhea" id="RHEA-COMP:13339"/>
        <dbReference type="Rhea" id="RHEA-COMP:13887"/>
        <dbReference type="ChEBI" id="CHEBI:15378"/>
        <dbReference type="ChEBI" id="CHEBI:57540"/>
        <dbReference type="ChEBI" id="CHEBI:57945"/>
        <dbReference type="ChEBI" id="CHEBI:65315"/>
        <dbReference type="ChEBI" id="CHEBI:74443"/>
    </reaction>
</comment>
<organism evidence="15 16">
    <name type="scientific">Calidithermus roseus</name>
    <dbReference type="NCBI Taxonomy" id="1644118"/>
    <lineage>
        <taxon>Bacteria</taxon>
        <taxon>Thermotogati</taxon>
        <taxon>Deinococcota</taxon>
        <taxon>Deinococci</taxon>
        <taxon>Thermales</taxon>
        <taxon>Thermaceae</taxon>
        <taxon>Calidithermus</taxon>
    </lineage>
</organism>
<evidence type="ECO:0000313" key="15">
    <source>
        <dbReference type="EMBL" id="RIH84568.1"/>
    </source>
</evidence>
<feature type="binding site" evidence="13">
    <location>
        <position position="148"/>
    </location>
    <ligand>
        <name>FMN</name>
        <dbReference type="ChEBI" id="CHEBI:58210"/>
    </ligand>
</feature>
<dbReference type="Proteomes" id="UP000265341">
    <property type="component" value="Unassembled WGS sequence"/>
</dbReference>
<dbReference type="Pfam" id="PF01207">
    <property type="entry name" value="Dus"/>
    <property type="match status" value="1"/>
</dbReference>
<comment type="caution">
    <text evidence="15">The sequence shown here is derived from an EMBL/GenBank/DDBJ whole genome shotgun (WGS) entry which is preliminary data.</text>
</comment>
<evidence type="ECO:0000256" key="11">
    <source>
        <dbReference type="PIRNR" id="PIRNR006621"/>
    </source>
</evidence>
<name>A0A399EKQ7_9DEIN</name>
<dbReference type="InterPro" id="IPR013785">
    <property type="entry name" value="Aldolase_TIM"/>
</dbReference>
<keyword evidence="5 11" id="KW-0819">tRNA processing</keyword>
<comment type="cofactor">
    <cofactor evidence="11 13">
        <name>FMN</name>
        <dbReference type="ChEBI" id="CHEBI:58210"/>
    </cofactor>
</comment>
<keyword evidence="13" id="KW-0547">Nucleotide-binding</keyword>
<evidence type="ECO:0000313" key="16">
    <source>
        <dbReference type="Proteomes" id="UP000265341"/>
    </source>
</evidence>
<dbReference type="EC" id="1.3.1.-" evidence="11"/>
<evidence type="ECO:0000256" key="4">
    <source>
        <dbReference type="ARBA" id="ARBA00022643"/>
    </source>
</evidence>
<evidence type="ECO:0000256" key="5">
    <source>
        <dbReference type="ARBA" id="ARBA00022694"/>
    </source>
</evidence>
<dbReference type="GO" id="GO:0017150">
    <property type="term" value="F:tRNA dihydrouridine synthase activity"/>
    <property type="evidence" value="ECO:0007669"/>
    <property type="project" value="InterPro"/>
</dbReference>
<protein>
    <recommendedName>
        <fullName evidence="11">tRNA-dihydrouridine synthase</fullName>
        <ecNumber evidence="11">1.3.1.-</ecNumber>
    </recommendedName>
</protein>
<feature type="active site" description="Proton donor" evidence="12">
    <location>
        <position position="110"/>
    </location>
</feature>